<evidence type="ECO:0000259" key="1">
    <source>
        <dbReference type="PROSITE" id="PS51186"/>
    </source>
</evidence>
<dbReference type="KEGG" id="pdl:Pyrde_1804"/>
<evidence type="ECO:0000313" key="2">
    <source>
        <dbReference type="EMBL" id="ALL01847.1"/>
    </source>
</evidence>
<dbReference type="RefSeq" id="WP_055410120.1">
    <property type="nucleotide sequence ID" value="NZ_CP013011.1"/>
</dbReference>
<dbReference type="AlphaFoldDB" id="A0A0P0N525"/>
<evidence type="ECO:0000313" key="3">
    <source>
        <dbReference type="Proteomes" id="UP000058613"/>
    </source>
</evidence>
<dbReference type="OrthoDB" id="87545at2157"/>
<sequence length="324" mass="36556">MFRLVAGVEEAGLEDAIARLLNRVESLRYPVYREPWTRERIRRQWLSYSGYSPENLVTVITDTSVPVAIAWIYPIQGCGVVWVRIDPLIALTTATKVLEELLSYARLLFDTRGAARGVPVRVHVEPLGLVRDALYRVIPGAVAREGGALMAYKGSGVQPVLPPGYRIESRSSIAGDRGLLARIVQLVNAAFARYSWYTPSTLRDYTNYINYVEEHYRPLYLLVWSPSGELAGYLLAYIHPNLAGGISGYIEELAVHPYHQRRGLGSSLVAEATRRLHHETRYVYLNSVRGLEGFYQMLGFTVAERKAYYEADVHVLPQRNVVVM</sequence>
<organism evidence="2 3">
    <name type="scientific">Pyrodictium delaneyi</name>
    <dbReference type="NCBI Taxonomy" id="1273541"/>
    <lineage>
        <taxon>Archaea</taxon>
        <taxon>Thermoproteota</taxon>
        <taxon>Thermoprotei</taxon>
        <taxon>Desulfurococcales</taxon>
        <taxon>Pyrodictiaceae</taxon>
        <taxon>Pyrodictium</taxon>
    </lineage>
</organism>
<name>A0A0P0N525_9CREN</name>
<dbReference type="InterPro" id="IPR000182">
    <property type="entry name" value="GNAT_dom"/>
</dbReference>
<protein>
    <submittedName>
        <fullName evidence="2">Acetyltransferase</fullName>
    </submittedName>
</protein>
<dbReference type="GeneID" id="26100143"/>
<gene>
    <name evidence="2" type="ORF">Pyrde_1804</name>
</gene>
<accession>A0A0P0N525</accession>
<dbReference type="Gene3D" id="3.40.630.30">
    <property type="match status" value="1"/>
</dbReference>
<dbReference type="GO" id="GO:0016747">
    <property type="term" value="F:acyltransferase activity, transferring groups other than amino-acyl groups"/>
    <property type="evidence" value="ECO:0007669"/>
    <property type="project" value="InterPro"/>
</dbReference>
<dbReference type="Pfam" id="PF00583">
    <property type="entry name" value="Acetyltransf_1"/>
    <property type="match status" value="1"/>
</dbReference>
<reference evidence="2 3" key="1">
    <citation type="submission" date="2015-10" db="EMBL/GenBank/DDBJ databases">
        <title>Complete genome sequence of hyperthermophilic archaeon Pyrodictium delaneyi Su06.</title>
        <authorList>
            <person name="Jung J.-H."/>
            <person name="Lin J."/>
            <person name="Holden J.F."/>
            <person name="Park C.-S."/>
        </authorList>
    </citation>
    <scope>NUCLEOTIDE SEQUENCE [LARGE SCALE GENOMIC DNA]</scope>
    <source>
        <strain evidence="2 3">Su06</strain>
    </source>
</reference>
<dbReference type="EMBL" id="CP013011">
    <property type="protein sequence ID" value="ALL01847.1"/>
    <property type="molecule type" value="Genomic_DNA"/>
</dbReference>
<dbReference type="PROSITE" id="PS51186">
    <property type="entry name" value="GNAT"/>
    <property type="match status" value="1"/>
</dbReference>
<proteinExistence type="predicted"/>
<dbReference type="CDD" id="cd04301">
    <property type="entry name" value="NAT_SF"/>
    <property type="match status" value="1"/>
</dbReference>
<feature type="domain" description="N-acetyltransferase" evidence="1">
    <location>
        <begin position="167"/>
        <end position="322"/>
    </location>
</feature>
<dbReference type="Proteomes" id="UP000058613">
    <property type="component" value="Chromosome"/>
</dbReference>
<dbReference type="SUPFAM" id="SSF55729">
    <property type="entry name" value="Acyl-CoA N-acyltransferases (Nat)"/>
    <property type="match status" value="2"/>
</dbReference>
<dbReference type="InterPro" id="IPR016181">
    <property type="entry name" value="Acyl_CoA_acyltransferase"/>
</dbReference>
<keyword evidence="2" id="KW-0808">Transferase</keyword>